<dbReference type="GO" id="GO:0006635">
    <property type="term" value="P:fatty acid beta-oxidation"/>
    <property type="evidence" value="ECO:0007669"/>
    <property type="project" value="TreeGrafter"/>
</dbReference>
<dbReference type="PaxDb" id="121845-A0A3Q0IW67"/>
<dbReference type="GO" id="GO:0016507">
    <property type="term" value="C:mitochondrial fatty acid beta-oxidation multienzyme complex"/>
    <property type="evidence" value="ECO:0007669"/>
    <property type="project" value="TreeGrafter"/>
</dbReference>
<dbReference type="KEGG" id="dci:103508478"/>
<proteinExistence type="predicted"/>
<dbReference type="GeneID" id="103508478"/>
<dbReference type="InterPro" id="IPR050136">
    <property type="entry name" value="FA_oxidation_alpha_subunit"/>
</dbReference>
<reference evidence="2" key="1">
    <citation type="submission" date="2025-08" db="UniProtKB">
        <authorList>
            <consortium name="RefSeq"/>
        </authorList>
    </citation>
    <scope>IDENTIFICATION</scope>
</reference>
<name>A0A3Q0IW67_DIACI</name>
<organism evidence="1 2">
    <name type="scientific">Diaphorina citri</name>
    <name type="common">Asian citrus psyllid</name>
    <dbReference type="NCBI Taxonomy" id="121845"/>
    <lineage>
        <taxon>Eukaryota</taxon>
        <taxon>Metazoa</taxon>
        <taxon>Ecdysozoa</taxon>
        <taxon>Arthropoda</taxon>
        <taxon>Hexapoda</taxon>
        <taxon>Insecta</taxon>
        <taxon>Pterygota</taxon>
        <taxon>Neoptera</taxon>
        <taxon>Paraneoptera</taxon>
        <taxon>Hemiptera</taxon>
        <taxon>Sternorrhyncha</taxon>
        <taxon>Psylloidea</taxon>
        <taxon>Psyllidae</taxon>
        <taxon>Diaphorininae</taxon>
        <taxon>Diaphorina</taxon>
    </lineage>
</organism>
<dbReference type="PANTHER" id="PTHR43612">
    <property type="entry name" value="TRIFUNCTIONAL ENZYME SUBUNIT ALPHA"/>
    <property type="match status" value="1"/>
</dbReference>
<dbReference type="PANTHER" id="PTHR43612:SF3">
    <property type="entry name" value="TRIFUNCTIONAL ENZYME SUBUNIT ALPHA, MITOCHONDRIAL"/>
    <property type="match status" value="1"/>
</dbReference>
<evidence type="ECO:0000313" key="2">
    <source>
        <dbReference type="RefSeq" id="XP_026678883.1"/>
    </source>
</evidence>
<dbReference type="STRING" id="121845.A0A3Q0IW67"/>
<dbReference type="RefSeq" id="XP_026678883.1">
    <property type="nucleotide sequence ID" value="XM_026823082.1"/>
</dbReference>
<dbReference type="Gene3D" id="1.10.1040.50">
    <property type="match status" value="1"/>
</dbReference>
<dbReference type="GO" id="GO:0016509">
    <property type="term" value="F:long-chain (3S)-3-hydroxyacyl-CoA dehydrogenase (NAD+) activity"/>
    <property type="evidence" value="ECO:0007669"/>
    <property type="project" value="TreeGrafter"/>
</dbReference>
<gene>
    <name evidence="2" type="primary">LOC103508478</name>
</gene>
<accession>A0A3Q0IW67</accession>
<dbReference type="Proteomes" id="UP000079169">
    <property type="component" value="Unplaced"/>
</dbReference>
<keyword evidence="1" id="KW-1185">Reference proteome</keyword>
<sequence length="92" mass="10223">MPFWCPPGRKSGKGYFVYAKGSKARPVNDGALAILKKYSLQPQSALKDEDLQLRMVSRFVNEAVLCLEETILNSPVSFGTRFPLCVSKLVSQ</sequence>
<dbReference type="GO" id="GO:0004300">
    <property type="term" value="F:enoyl-CoA hydratase activity"/>
    <property type="evidence" value="ECO:0007669"/>
    <property type="project" value="TreeGrafter"/>
</dbReference>
<protein>
    <submittedName>
        <fullName evidence="2">Trifunctional enzyme subunit alpha, mitochondrial-like</fullName>
    </submittedName>
</protein>
<dbReference type="AlphaFoldDB" id="A0A3Q0IW67"/>
<evidence type="ECO:0000313" key="1">
    <source>
        <dbReference type="Proteomes" id="UP000079169"/>
    </source>
</evidence>